<keyword evidence="2" id="KW-1185">Reference proteome</keyword>
<evidence type="ECO:0000313" key="2">
    <source>
        <dbReference type="Proteomes" id="UP000317155"/>
    </source>
</evidence>
<sequence>MTETVNSEILKNDNEVCADKGIPEIGKIISSMPKETLKSLLYLAAGKHDSNTKLFKRPIVINNNDISELNDLVQQKLTQHQTPVSLVNVAISYKANRSVSFGTWKEFEQYKWNIPDVVEHINIKWDFFVKWPTYAIPQRHTLSVKIVSKLNPMQMMQALFSKDPDEMEDIELNLAPVVCRVDFIDHLLSEELINIVKKWVEARREPDFITTRNSFLKKNKTSIARAIHHSIPVEGVI</sequence>
<protein>
    <submittedName>
        <fullName evidence="1">Uncharacterized protein</fullName>
    </submittedName>
</protein>
<dbReference type="EMBL" id="VJVV01000006">
    <property type="protein sequence ID" value="TRO81106.1"/>
    <property type="molecule type" value="Genomic_DNA"/>
</dbReference>
<dbReference type="Proteomes" id="UP000317155">
    <property type="component" value="Unassembled WGS sequence"/>
</dbReference>
<dbReference type="AlphaFoldDB" id="A0A550JD03"/>
<reference evidence="1 2" key="1">
    <citation type="submission" date="2019-07" db="EMBL/GenBank/DDBJ databases">
        <title>Insights of Desulfuromonas acetexigens electromicrobiology.</title>
        <authorList>
            <person name="Katuri K."/>
            <person name="Sapireddy V."/>
            <person name="Shaw D.R."/>
            <person name="Saikaly P."/>
        </authorList>
    </citation>
    <scope>NUCLEOTIDE SEQUENCE [LARGE SCALE GENOMIC DNA]</scope>
    <source>
        <strain evidence="1 2">2873</strain>
    </source>
</reference>
<dbReference type="RefSeq" id="WP_140396664.1">
    <property type="nucleotide sequence ID" value="NZ_FOJJ01000038.1"/>
</dbReference>
<organism evidence="1 2">
    <name type="scientific">Trichloromonas acetexigens</name>
    <dbReference type="NCBI Taxonomy" id="38815"/>
    <lineage>
        <taxon>Bacteria</taxon>
        <taxon>Pseudomonadati</taxon>
        <taxon>Thermodesulfobacteriota</taxon>
        <taxon>Desulfuromonadia</taxon>
        <taxon>Desulfuromonadales</taxon>
        <taxon>Trichloromonadaceae</taxon>
        <taxon>Trichloromonas</taxon>
    </lineage>
</organism>
<accession>A0A550JD03</accession>
<comment type="caution">
    <text evidence="1">The sequence shown here is derived from an EMBL/GenBank/DDBJ whole genome shotgun (WGS) entry which is preliminary data.</text>
</comment>
<gene>
    <name evidence="1" type="ORF">FL622_09355</name>
</gene>
<name>A0A550JD03_9BACT</name>
<proteinExistence type="predicted"/>
<evidence type="ECO:0000313" key="1">
    <source>
        <dbReference type="EMBL" id="TRO81106.1"/>
    </source>
</evidence>
<dbReference type="OrthoDB" id="7053677at2"/>